<dbReference type="GO" id="GO:0005737">
    <property type="term" value="C:cytoplasm"/>
    <property type="evidence" value="ECO:0007669"/>
    <property type="project" value="UniProtKB-SubCell"/>
</dbReference>
<dbReference type="InterPro" id="IPR044214">
    <property type="entry name" value="EDS1-like"/>
</dbReference>
<keyword evidence="5" id="KW-0611">Plant defense</keyword>
<evidence type="ECO:0000256" key="6">
    <source>
        <dbReference type="ARBA" id="ARBA00023242"/>
    </source>
</evidence>
<dbReference type="EMBL" id="LR031571">
    <property type="protein sequence ID" value="VDC75980.1"/>
    <property type="molecule type" value="Genomic_DNA"/>
</dbReference>
<dbReference type="InterPro" id="IPR029058">
    <property type="entry name" value="AB_hydrolase_fold"/>
</dbReference>
<dbReference type="AlphaFoldDB" id="A0A3P5ZUA6"/>
<feature type="domain" description="EDS1 EP" evidence="8">
    <location>
        <begin position="542"/>
        <end position="601"/>
    </location>
</feature>
<keyword evidence="3" id="KW-0963">Cytoplasm</keyword>
<dbReference type="GO" id="GO:0016787">
    <property type="term" value="F:hydrolase activity"/>
    <property type="evidence" value="ECO:0007669"/>
    <property type="project" value="UniProtKB-KW"/>
</dbReference>
<evidence type="ECO:0000313" key="9">
    <source>
        <dbReference type="EMBL" id="VDC75980.1"/>
    </source>
</evidence>
<organism evidence="9">
    <name type="scientific">Brassica campestris</name>
    <name type="common">Field mustard</name>
    <dbReference type="NCBI Taxonomy" id="3711"/>
    <lineage>
        <taxon>Eukaryota</taxon>
        <taxon>Viridiplantae</taxon>
        <taxon>Streptophyta</taxon>
        <taxon>Embryophyta</taxon>
        <taxon>Tracheophyta</taxon>
        <taxon>Spermatophyta</taxon>
        <taxon>Magnoliopsida</taxon>
        <taxon>eudicotyledons</taxon>
        <taxon>Gunneridae</taxon>
        <taxon>Pentapetalae</taxon>
        <taxon>rosids</taxon>
        <taxon>malvids</taxon>
        <taxon>Brassicales</taxon>
        <taxon>Brassicaceae</taxon>
        <taxon>Brassiceae</taxon>
        <taxon>Brassica</taxon>
    </lineage>
</organism>
<sequence length="617" mass="69986">MVLEALAGVSNDLIATSWRASTTAYSTDHFHVEVEGDTVFFALKPSFLVKDWFDPENASPFGETKMNREQFPCMRSIGNDVNATVNEAFLKNLKLLVSTSFPHSVKTVVDSMRSQRIVFTGHSSGGATAILATVWYLETYFTKQSGFFPEPLCLTFGAPLVGDYVFKHALGRENWSRFFVNFVTRFDIVPRIMLARKASTKQALPYALSQLGRKSGNQGNDQSITGFFATVMKDTATVAHQAVCKLIGNGEPFLKTLSSFLELSPYRPAGTFVFSTGTRLVSVSNSDAILQILLYSSQSSNEQELSLRPHQSIRDHHSYEEMVHSMEMKVVNQLDLQHLPLDGGETALSDLGLSTRARQCVRAAFEAEKKRVNNQSKIDAKQPTIVEKLVWIEDEYKPKCLTHKIGYYDSFKESNEEKDFRANVKRAELAGIYDEVLGLVKEGQLPDGFEGRIEWIELSNRYRRLIEPLDISNYHRHLKNEDTGPYMIHGRPNRYKHAQRGYEHELLKGGRSAEEIKRSECGSCFWAEHKLLKAGRPAEEIKTSSLGSCFWAEVEELRGKGYDKVKVSKLEELLQGWIRDKDVDDEHIFLEGSTFRKWWHSLPELHKLCSPLRGRMG</sequence>
<dbReference type="PANTHER" id="PTHR47090">
    <property type="entry name" value="PROTEIN EDS1-RELATED"/>
    <property type="match status" value="1"/>
</dbReference>
<evidence type="ECO:0000256" key="5">
    <source>
        <dbReference type="ARBA" id="ARBA00022821"/>
    </source>
</evidence>
<evidence type="ECO:0000256" key="2">
    <source>
        <dbReference type="ARBA" id="ARBA00004496"/>
    </source>
</evidence>
<gene>
    <name evidence="9" type="ORF">BRAA01T02482Z</name>
</gene>
<evidence type="ECO:0000256" key="4">
    <source>
        <dbReference type="ARBA" id="ARBA00022801"/>
    </source>
</evidence>
<protein>
    <submittedName>
        <fullName evidence="9">Uncharacterized protein</fullName>
    </submittedName>
</protein>
<dbReference type="GO" id="GO:0005634">
    <property type="term" value="C:nucleus"/>
    <property type="evidence" value="ECO:0007669"/>
    <property type="project" value="UniProtKB-SubCell"/>
</dbReference>
<reference evidence="9" key="1">
    <citation type="submission" date="2018-11" db="EMBL/GenBank/DDBJ databases">
        <authorList>
            <consortium name="Genoscope - CEA"/>
            <person name="William W."/>
        </authorList>
    </citation>
    <scope>NUCLEOTIDE SEQUENCE</scope>
</reference>
<feature type="domain" description="EDS1 EP" evidence="8">
    <location>
        <begin position="394"/>
        <end position="528"/>
    </location>
</feature>
<feature type="domain" description="Fungal lipase-type" evidence="7">
    <location>
        <begin position="79"/>
        <end position="195"/>
    </location>
</feature>
<proteinExistence type="predicted"/>
<keyword evidence="6" id="KW-0539">Nucleus</keyword>
<dbReference type="GO" id="GO:0006629">
    <property type="term" value="P:lipid metabolic process"/>
    <property type="evidence" value="ECO:0007669"/>
    <property type="project" value="InterPro"/>
</dbReference>
<keyword evidence="4" id="KW-0378">Hydrolase</keyword>
<dbReference type="SUPFAM" id="SSF53474">
    <property type="entry name" value="alpha/beta-Hydrolases"/>
    <property type="match status" value="1"/>
</dbReference>
<dbReference type="InterPro" id="IPR002921">
    <property type="entry name" value="Fungal_lipase-type"/>
</dbReference>
<name>A0A3P5ZUA6_BRACM</name>
<dbReference type="GO" id="GO:0006952">
    <property type="term" value="P:defense response"/>
    <property type="evidence" value="ECO:0007669"/>
    <property type="project" value="UniProtKB-KW"/>
</dbReference>
<evidence type="ECO:0000259" key="7">
    <source>
        <dbReference type="Pfam" id="PF01764"/>
    </source>
</evidence>
<dbReference type="Pfam" id="PF01764">
    <property type="entry name" value="Lipase_3"/>
    <property type="match status" value="1"/>
</dbReference>
<comment type="subcellular location">
    <subcellularLocation>
        <location evidence="2">Cytoplasm</location>
    </subcellularLocation>
    <subcellularLocation>
        <location evidence="1">Nucleus</location>
    </subcellularLocation>
</comment>
<dbReference type="Pfam" id="PF18117">
    <property type="entry name" value="EDS1_EP"/>
    <property type="match status" value="2"/>
</dbReference>
<dbReference type="Gene3D" id="3.40.50.1820">
    <property type="entry name" value="alpha/beta hydrolase"/>
    <property type="match status" value="1"/>
</dbReference>
<evidence type="ECO:0000259" key="8">
    <source>
        <dbReference type="Pfam" id="PF18117"/>
    </source>
</evidence>
<evidence type="ECO:0000256" key="3">
    <source>
        <dbReference type="ARBA" id="ARBA00022490"/>
    </source>
</evidence>
<dbReference type="InterPro" id="IPR041266">
    <property type="entry name" value="EDS1_EP"/>
</dbReference>
<dbReference type="PANTHER" id="PTHR47090:SF2">
    <property type="entry name" value="PROTEIN EDS1-RELATED"/>
    <property type="match status" value="1"/>
</dbReference>
<evidence type="ECO:0000256" key="1">
    <source>
        <dbReference type="ARBA" id="ARBA00004123"/>
    </source>
</evidence>
<accession>A0A3P5ZUA6</accession>